<evidence type="ECO:0000313" key="2">
    <source>
        <dbReference type="EMBL" id="VVB02346.1"/>
    </source>
</evidence>
<protein>
    <recommendedName>
        <fullName evidence="4">Serine-threonine/tyrosine-protein kinase catalytic domain-containing protein</fullName>
    </recommendedName>
</protein>
<evidence type="ECO:0008006" key="4">
    <source>
        <dbReference type="Google" id="ProtNLM"/>
    </source>
</evidence>
<evidence type="ECO:0000256" key="1">
    <source>
        <dbReference type="SAM" id="MobiDB-lite"/>
    </source>
</evidence>
<keyword evidence="3" id="KW-1185">Reference proteome</keyword>
<organism evidence="2 3">
    <name type="scientific">Arabis nemorensis</name>
    <dbReference type="NCBI Taxonomy" id="586526"/>
    <lineage>
        <taxon>Eukaryota</taxon>
        <taxon>Viridiplantae</taxon>
        <taxon>Streptophyta</taxon>
        <taxon>Embryophyta</taxon>
        <taxon>Tracheophyta</taxon>
        <taxon>Spermatophyta</taxon>
        <taxon>Magnoliopsida</taxon>
        <taxon>eudicotyledons</taxon>
        <taxon>Gunneridae</taxon>
        <taxon>Pentapetalae</taxon>
        <taxon>rosids</taxon>
        <taxon>malvids</taxon>
        <taxon>Brassicales</taxon>
        <taxon>Brassicaceae</taxon>
        <taxon>Arabideae</taxon>
        <taxon>Arabis</taxon>
    </lineage>
</organism>
<accession>A0A565BL56</accession>
<dbReference type="EMBL" id="CABITT030000004">
    <property type="protein sequence ID" value="VVB02346.1"/>
    <property type="molecule type" value="Genomic_DNA"/>
</dbReference>
<proteinExistence type="predicted"/>
<reference evidence="2" key="1">
    <citation type="submission" date="2019-07" db="EMBL/GenBank/DDBJ databases">
        <authorList>
            <person name="Dittberner H."/>
        </authorList>
    </citation>
    <scope>NUCLEOTIDE SEQUENCE [LARGE SCALE GENOMIC DNA]</scope>
</reference>
<name>A0A565BL56_9BRAS</name>
<gene>
    <name evidence="2" type="ORF">ANE_LOCUS12790</name>
</gene>
<evidence type="ECO:0000313" key="3">
    <source>
        <dbReference type="Proteomes" id="UP000489600"/>
    </source>
</evidence>
<sequence length="59" mass="6593">MLHIALACVVPQPEKRPTMAEIVKMVEEIKVEQSPMGEDFNESRNSLSPPLATTEDVRV</sequence>
<feature type="region of interest" description="Disordered" evidence="1">
    <location>
        <begin position="34"/>
        <end position="59"/>
    </location>
</feature>
<dbReference type="Proteomes" id="UP000489600">
    <property type="component" value="Unassembled WGS sequence"/>
</dbReference>
<dbReference type="Gene3D" id="1.10.510.10">
    <property type="entry name" value="Transferase(Phosphotransferase) domain 1"/>
    <property type="match status" value="1"/>
</dbReference>
<comment type="caution">
    <text evidence="2">The sequence shown here is derived from an EMBL/GenBank/DDBJ whole genome shotgun (WGS) entry which is preliminary data.</text>
</comment>
<dbReference type="AlphaFoldDB" id="A0A565BL56"/>